<dbReference type="EMBL" id="JBIGIC010000010">
    <property type="protein sequence ID" value="MFG6488762.1"/>
    <property type="molecule type" value="Genomic_DNA"/>
</dbReference>
<dbReference type="Proteomes" id="UP001606134">
    <property type="component" value="Unassembled WGS sequence"/>
</dbReference>
<keyword evidence="2" id="KW-0547">Nucleotide-binding</keyword>
<keyword evidence="3" id="KW-0067">ATP-binding</keyword>
<dbReference type="CDD" id="cd01129">
    <property type="entry name" value="PulE-GspE-like"/>
    <property type="match status" value="1"/>
</dbReference>
<evidence type="ECO:0000256" key="3">
    <source>
        <dbReference type="ARBA" id="ARBA00022840"/>
    </source>
</evidence>
<dbReference type="SUPFAM" id="SSF52540">
    <property type="entry name" value="P-loop containing nucleoside triphosphate hydrolases"/>
    <property type="match status" value="1"/>
</dbReference>
<sequence length="549" mass="59801">MSAQTSPSAIQPSQVLAELASARSSDTIGTVLDRLLSRRPDWPWPELLARDAGVRCLADTGPLTPLAVAADIPQGVAFLQSDSPLLAMADPWDADLFSAVERLVGLQLEPVAVTGQELAAWRGAVPAEKHPSSAPPSKAPASGVSAEKVVSAVVQLVDRALVGAWRNGASDVHFECDRQGLWVKHRLDGVMAPFERLDGASRAEEVISRLKVLAQLDITERRLPQDGRFRFGFDGQEVDLRVSIMPSVFGEDAVLRLLDKSTLRSSGREITLDALGFEPDSRDRLRHLSSLPHGMVLVTGPTGSGKTTSVYAALSEINTGKEKIITIEDPVEYELPGVLQIPVNEKKGLTFARGLRSILRHDPDRILVGEIRDAETAEIAVQSALTGHLVFTTVHANSLFDVIGRFRHFGLDMFGFVSSLNGVVVQRLMRRLCTNCGTRREPTAAEERWWLRHAQEFGELPVDVPCANGCEVCHGTGYRGRFVVAEVHQIGDLLRDRILAGAEVSELKRMAFETDDAIGVTRPLLVQAVGHVGRGETTLEEIFRVVGQI</sequence>
<evidence type="ECO:0000256" key="2">
    <source>
        <dbReference type="ARBA" id="ARBA00022741"/>
    </source>
</evidence>
<name>A0ABW7HFS7_9BURK</name>
<dbReference type="RefSeq" id="WP_394414306.1">
    <property type="nucleotide sequence ID" value="NZ_JBIGIC010000010.1"/>
</dbReference>
<keyword evidence="6" id="KW-1185">Reference proteome</keyword>
<proteinExistence type="inferred from homology"/>
<evidence type="ECO:0000313" key="5">
    <source>
        <dbReference type="EMBL" id="MFG6488762.1"/>
    </source>
</evidence>
<protein>
    <submittedName>
        <fullName evidence="5">GspE/PulE family protein</fullName>
    </submittedName>
</protein>
<gene>
    <name evidence="5" type="ORF">ACG04R_18905</name>
</gene>
<dbReference type="InterPro" id="IPR027417">
    <property type="entry name" value="P-loop_NTPase"/>
</dbReference>
<organism evidence="5 6">
    <name type="scientific">Pelomonas candidula</name>
    <dbReference type="NCBI Taxonomy" id="3299025"/>
    <lineage>
        <taxon>Bacteria</taxon>
        <taxon>Pseudomonadati</taxon>
        <taxon>Pseudomonadota</taxon>
        <taxon>Betaproteobacteria</taxon>
        <taxon>Burkholderiales</taxon>
        <taxon>Sphaerotilaceae</taxon>
        <taxon>Roseateles</taxon>
    </lineage>
</organism>
<dbReference type="InterPro" id="IPR001482">
    <property type="entry name" value="T2SS/T4SS_dom"/>
</dbReference>
<comment type="caution">
    <text evidence="5">The sequence shown here is derived from an EMBL/GenBank/DDBJ whole genome shotgun (WGS) entry which is preliminary data.</text>
</comment>
<dbReference type="Pfam" id="PF00437">
    <property type="entry name" value="T2SSE"/>
    <property type="match status" value="1"/>
</dbReference>
<dbReference type="Gene3D" id="3.30.450.90">
    <property type="match status" value="1"/>
</dbReference>
<accession>A0ABW7HFS7</accession>
<dbReference type="PANTHER" id="PTHR30258">
    <property type="entry name" value="TYPE II SECRETION SYSTEM PROTEIN GSPE-RELATED"/>
    <property type="match status" value="1"/>
</dbReference>
<evidence type="ECO:0000259" key="4">
    <source>
        <dbReference type="PROSITE" id="PS00662"/>
    </source>
</evidence>
<evidence type="ECO:0000256" key="1">
    <source>
        <dbReference type="ARBA" id="ARBA00006611"/>
    </source>
</evidence>
<dbReference type="PROSITE" id="PS00662">
    <property type="entry name" value="T2SP_E"/>
    <property type="match status" value="1"/>
</dbReference>
<reference evidence="5 6" key="1">
    <citation type="submission" date="2024-08" db="EMBL/GenBank/DDBJ databases">
        <authorList>
            <person name="Lu H."/>
        </authorList>
    </citation>
    <scope>NUCLEOTIDE SEQUENCE [LARGE SCALE GENOMIC DNA]</scope>
    <source>
        <strain evidence="5 6">BYS78W</strain>
    </source>
</reference>
<dbReference type="PANTHER" id="PTHR30258:SF1">
    <property type="entry name" value="PROTEIN TRANSPORT PROTEIN HOFB HOMOLOG"/>
    <property type="match status" value="1"/>
</dbReference>
<feature type="domain" description="Bacterial type II secretion system protein E" evidence="4">
    <location>
        <begin position="359"/>
        <end position="373"/>
    </location>
</feature>
<evidence type="ECO:0000313" key="6">
    <source>
        <dbReference type="Proteomes" id="UP001606134"/>
    </source>
</evidence>
<dbReference type="Gene3D" id="3.40.50.300">
    <property type="entry name" value="P-loop containing nucleotide triphosphate hydrolases"/>
    <property type="match status" value="1"/>
</dbReference>
<comment type="similarity">
    <text evidence="1">Belongs to the GSP E family.</text>
</comment>